<keyword evidence="10" id="KW-0067">ATP-binding</keyword>
<keyword evidence="5" id="KW-0597">Phosphoprotein</keyword>
<dbReference type="InterPro" id="IPR005467">
    <property type="entry name" value="His_kinase_dom"/>
</dbReference>
<dbReference type="AlphaFoldDB" id="A0A385Q0X8"/>
<accession>A0A385Q0X8</accession>
<evidence type="ECO:0000256" key="1">
    <source>
        <dbReference type="ARBA" id="ARBA00000085"/>
    </source>
</evidence>
<dbReference type="KEGG" id="lua:D4A81_08020"/>
<keyword evidence="11" id="KW-1133">Transmembrane helix</keyword>
<evidence type="ECO:0000256" key="2">
    <source>
        <dbReference type="ARBA" id="ARBA00004651"/>
    </source>
</evidence>
<evidence type="ECO:0000256" key="12">
    <source>
        <dbReference type="ARBA" id="ARBA00023012"/>
    </source>
</evidence>
<evidence type="ECO:0000256" key="3">
    <source>
        <dbReference type="ARBA" id="ARBA00012438"/>
    </source>
</evidence>
<name>A0A385Q0X8_9FIRM</name>
<dbReference type="EMBL" id="CP032364">
    <property type="protein sequence ID" value="AYA99885.1"/>
    <property type="molecule type" value="Genomic_DNA"/>
</dbReference>
<dbReference type="InterPro" id="IPR050398">
    <property type="entry name" value="HssS/ArlS-like"/>
</dbReference>
<dbReference type="Gene3D" id="6.10.340.10">
    <property type="match status" value="1"/>
</dbReference>
<dbReference type="CDD" id="cd06225">
    <property type="entry name" value="HAMP"/>
    <property type="match status" value="1"/>
</dbReference>
<dbReference type="Gene3D" id="3.30.565.10">
    <property type="entry name" value="Histidine kinase-like ATPase, C-terminal domain"/>
    <property type="match status" value="1"/>
</dbReference>
<evidence type="ECO:0000313" key="14">
    <source>
        <dbReference type="EMBL" id="AYA99885.1"/>
    </source>
</evidence>
<keyword evidence="9 14" id="KW-0418">Kinase</keyword>
<dbReference type="SUPFAM" id="SSF55874">
    <property type="entry name" value="ATPase domain of HSP90 chaperone/DNA topoisomerase II/histidine kinase"/>
    <property type="match status" value="1"/>
</dbReference>
<evidence type="ECO:0000256" key="6">
    <source>
        <dbReference type="ARBA" id="ARBA00022679"/>
    </source>
</evidence>
<gene>
    <name evidence="14" type="ORF">D4A81_08020</name>
</gene>
<evidence type="ECO:0000256" key="8">
    <source>
        <dbReference type="ARBA" id="ARBA00022741"/>
    </source>
</evidence>
<evidence type="ECO:0000256" key="7">
    <source>
        <dbReference type="ARBA" id="ARBA00022692"/>
    </source>
</evidence>
<dbReference type="RefSeq" id="WP_111524385.1">
    <property type="nucleotide sequence ID" value="NZ_CP032364.1"/>
</dbReference>
<dbReference type="InterPro" id="IPR003594">
    <property type="entry name" value="HATPase_dom"/>
</dbReference>
<dbReference type="FunFam" id="3.30.565.10:FF:000006">
    <property type="entry name" value="Sensor histidine kinase WalK"/>
    <property type="match status" value="1"/>
</dbReference>
<dbReference type="OrthoDB" id="9813151at2"/>
<keyword evidence="15" id="KW-1185">Reference proteome</keyword>
<dbReference type="SMART" id="SM00388">
    <property type="entry name" value="HisKA"/>
    <property type="match status" value="1"/>
</dbReference>
<dbReference type="InterPro" id="IPR003660">
    <property type="entry name" value="HAMP_dom"/>
</dbReference>
<dbReference type="GO" id="GO:0005886">
    <property type="term" value="C:plasma membrane"/>
    <property type="evidence" value="ECO:0007669"/>
    <property type="project" value="UniProtKB-SubCell"/>
</dbReference>
<dbReference type="EC" id="2.7.13.3" evidence="3"/>
<dbReference type="InterPro" id="IPR003661">
    <property type="entry name" value="HisK_dim/P_dom"/>
</dbReference>
<dbReference type="GO" id="GO:0000155">
    <property type="term" value="F:phosphorelay sensor kinase activity"/>
    <property type="evidence" value="ECO:0007669"/>
    <property type="project" value="InterPro"/>
</dbReference>
<keyword evidence="6" id="KW-0808">Transferase</keyword>
<dbReference type="SUPFAM" id="SSF47384">
    <property type="entry name" value="Homodimeric domain of signal transducing histidine kinase"/>
    <property type="match status" value="1"/>
</dbReference>
<keyword evidence="13" id="KW-0472">Membrane</keyword>
<dbReference type="SUPFAM" id="SSF158472">
    <property type="entry name" value="HAMP domain-like"/>
    <property type="match status" value="1"/>
</dbReference>
<evidence type="ECO:0000256" key="9">
    <source>
        <dbReference type="ARBA" id="ARBA00022777"/>
    </source>
</evidence>
<evidence type="ECO:0000313" key="15">
    <source>
        <dbReference type="Proteomes" id="UP000265562"/>
    </source>
</evidence>
<dbReference type="GO" id="GO:0005524">
    <property type="term" value="F:ATP binding"/>
    <property type="evidence" value="ECO:0007669"/>
    <property type="project" value="UniProtKB-KW"/>
</dbReference>
<dbReference type="PROSITE" id="PS50109">
    <property type="entry name" value="HIS_KIN"/>
    <property type="match status" value="1"/>
</dbReference>
<dbReference type="PANTHER" id="PTHR45528">
    <property type="entry name" value="SENSOR HISTIDINE KINASE CPXA"/>
    <property type="match status" value="1"/>
</dbReference>
<dbReference type="InterPro" id="IPR036097">
    <property type="entry name" value="HisK_dim/P_sf"/>
</dbReference>
<dbReference type="Pfam" id="PF00512">
    <property type="entry name" value="HisKA"/>
    <property type="match status" value="1"/>
</dbReference>
<comment type="catalytic activity">
    <reaction evidence="1">
        <text>ATP + protein L-histidine = ADP + protein N-phospho-L-histidine.</text>
        <dbReference type="EC" id="2.7.13.3"/>
    </reaction>
</comment>
<comment type="subcellular location">
    <subcellularLocation>
        <location evidence="2">Cell membrane</location>
        <topology evidence="2">Multi-pass membrane protein</topology>
    </subcellularLocation>
</comment>
<dbReference type="Pfam" id="PF02518">
    <property type="entry name" value="HATPase_c"/>
    <property type="match status" value="1"/>
</dbReference>
<dbReference type="PROSITE" id="PS50885">
    <property type="entry name" value="HAMP"/>
    <property type="match status" value="1"/>
</dbReference>
<protein>
    <recommendedName>
        <fullName evidence="3">histidine kinase</fullName>
        <ecNumber evidence="3">2.7.13.3</ecNumber>
    </recommendedName>
</protein>
<evidence type="ECO:0000256" key="5">
    <source>
        <dbReference type="ARBA" id="ARBA00022553"/>
    </source>
</evidence>
<dbReference type="CDD" id="cd00075">
    <property type="entry name" value="HATPase"/>
    <property type="match status" value="1"/>
</dbReference>
<keyword evidence="7" id="KW-0812">Transmembrane</keyword>
<sequence length="359" mass="40842">MWNKLSIRAKLTLVTGAVLCVISLVSFFINIGNASTIFIIPDSVDVSNNGGENFFQLDMELAQETFRINCFYITVFCSIVGTVLMWYVSGKVLKPLNIFTNKIKDLDINKINKEISVVRSKDEVGQLQIAFNHMLKNIKESYQRQKSFSQNAAHELKTPVSAIKTNLEVLKMDDEPKIDDYKDFVSVVERQIEMMSSIVQGLRTLCSGEEINIEKICLKTVIDDILTDLKNDIVNKRQTINISINNDFYIQADKVLLKQAIFNLIHNAIRYSKADANIEIKLENNILSIKNFGVSIPEDDLEKIFDAFYCVDKSRSKKYGGSGLGLAITREIINKHKFHIGVNSQKDKFVEFRIDFNGE</sequence>
<proteinExistence type="predicted"/>
<organism evidence="14 15">
    <name type="scientific">Lachnoanaerobaculum umeaense</name>
    <dbReference type="NCBI Taxonomy" id="617123"/>
    <lineage>
        <taxon>Bacteria</taxon>
        <taxon>Bacillati</taxon>
        <taxon>Bacillota</taxon>
        <taxon>Clostridia</taxon>
        <taxon>Lachnospirales</taxon>
        <taxon>Lachnospiraceae</taxon>
        <taxon>Lachnoanaerobaculum</taxon>
    </lineage>
</organism>
<dbReference type="Gene3D" id="1.10.287.130">
    <property type="match status" value="1"/>
</dbReference>
<keyword evidence="8" id="KW-0547">Nucleotide-binding</keyword>
<dbReference type="Proteomes" id="UP000265562">
    <property type="component" value="Chromosome"/>
</dbReference>
<evidence type="ECO:0000256" key="13">
    <source>
        <dbReference type="ARBA" id="ARBA00023136"/>
    </source>
</evidence>
<dbReference type="SMART" id="SM00304">
    <property type="entry name" value="HAMP"/>
    <property type="match status" value="1"/>
</dbReference>
<evidence type="ECO:0000256" key="4">
    <source>
        <dbReference type="ARBA" id="ARBA00022475"/>
    </source>
</evidence>
<reference evidence="14 15" key="1">
    <citation type="submission" date="2018-09" db="EMBL/GenBank/DDBJ databases">
        <title>Genome sequencing of Lachnoanaerobaculum umeaense DSM 23576.</title>
        <authorList>
            <person name="Kook J.-K."/>
            <person name="Park S.-N."/>
            <person name="Lim Y.K."/>
        </authorList>
    </citation>
    <scope>NUCLEOTIDE SEQUENCE [LARGE SCALE GENOMIC DNA]</scope>
    <source>
        <strain evidence="15">DSM 23576 \ CCUG 58757</strain>
    </source>
</reference>
<keyword evidence="4" id="KW-1003">Cell membrane</keyword>
<dbReference type="CDD" id="cd00082">
    <property type="entry name" value="HisKA"/>
    <property type="match status" value="1"/>
</dbReference>
<dbReference type="PRINTS" id="PR00344">
    <property type="entry name" value="BCTRLSENSOR"/>
</dbReference>
<keyword evidence="12" id="KW-0902">Two-component regulatory system</keyword>
<evidence type="ECO:0000256" key="10">
    <source>
        <dbReference type="ARBA" id="ARBA00022840"/>
    </source>
</evidence>
<dbReference type="InterPro" id="IPR036890">
    <property type="entry name" value="HATPase_C_sf"/>
</dbReference>
<dbReference type="PANTHER" id="PTHR45528:SF1">
    <property type="entry name" value="SENSOR HISTIDINE KINASE CPXA"/>
    <property type="match status" value="1"/>
</dbReference>
<dbReference type="SMART" id="SM00387">
    <property type="entry name" value="HATPase_c"/>
    <property type="match status" value="1"/>
</dbReference>
<dbReference type="InterPro" id="IPR004358">
    <property type="entry name" value="Sig_transdc_His_kin-like_C"/>
</dbReference>
<evidence type="ECO:0000256" key="11">
    <source>
        <dbReference type="ARBA" id="ARBA00022989"/>
    </source>
</evidence>